<dbReference type="AlphaFoldDB" id="A0A819STF0"/>
<dbReference type="Proteomes" id="UP000663874">
    <property type="component" value="Unassembled WGS sequence"/>
</dbReference>
<sequence length="196" mass="23549">LLNNPTLKLMRSLNSSYDFSINSAYFSYAVFIELIKQMSQIKDSMNTMLNRYKDFYCGKKKQIELIDKFENAYTSNRTIDWYTKESFLYKVVNRTFRIDDITLWYPFRCYIIDLCKQLEQVHKEQNIQTNLNLYRGQSYDNTVDDYYHTIFEMSKRILLNGDYIRVESVKILADSYNKQDEKQEGADFCKKTIVFL</sequence>
<feature type="non-terminal residue" evidence="1">
    <location>
        <position position="1"/>
    </location>
</feature>
<evidence type="ECO:0000313" key="2">
    <source>
        <dbReference type="Proteomes" id="UP000663874"/>
    </source>
</evidence>
<proteinExistence type="predicted"/>
<accession>A0A819STF0</accession>
<gene>
    <name evidence="1" type="ORF">FNK824_LOCUS29752</name>
</gene>
<dbReference type="EMBL" id="CAJOBE010008799">
    <property type="protein sequence ID" value="CAF4070009.1"/>
    <property type="molecule type" value="Genomic_DNA"/>
</dbReference>
<evidence type="ECO:0000313" key="1">
    <source>
        <dbReference type="EMBL" id="CAF4070009.1"/>
    </source>
</evidence>
<protein>
    <submittedName>
        <fullName evidence="1">Uncharacterized protein</fullName>
    </submittedName>
</protein>
<reference evidence="1" key="1">
    <citation type="submission" date="2021-02" db="EMBL/GenBank/DDBJ databases">
        <authorList>
            <person name="Nowell W R."/>
        </authorList>
    </citation>
    <scope>NUCLEOTIDE SEQUENCE</scope>
</reference>
<comment type="caution">
    <text evidence="1">The sequence shown here is derived from an EMBL/GenBank/DDBJ whole genome shotgun (WGS) entry which is preliminary data.</text>
</comment>
<name>A0A819STF0_9BILA</name>
<organism evidence="1 2">
    <name type="scientific">Rotaria sordida</name>
    <dbReference type="NCBI Taxonomy" id="392033"/>
    <lineage>
        <taxon>Eukaryota</taxon>
        <taxon>Metazoa</taxon>
        <taxon>Spiralia</taxon>
        <taxon>Gnathifera</taxon>
        <taxon>Rotifera</taxon>
        <taxon>Eurotatoria</taxon>
        <taxon>Bdelloidea</taxon>
        <taxon>Philodinida</taxon>
        <taxon>Philodinidae</taxon>
        <taxon>Rotaria</taxon>
    </lineage>
</organism>